<comment type="caution">
    <text evidence="8">Lacks conserved residue(s) required for the propagation of feature annotation.</text>
</comment>
<dbReference type="Gene3D" id="3.40.1710.10">
    <property type="entry name" value="abc type-2 transporter like domain"/>
    <property type="match status" value="1"/>
</dbReference>
<feature type="domain" description="ABC transmembrane type-2" evidence="9">
    <location>
        <begin position="143"/>
        <end position="368"/>
    </location>
</feature>
<evidence type="ECO:0000256" key="8">
    <source>
        <dbReference type="RuleBase" id="RU361157"/>
    </source>
</evidence>
<protein>
    <recommendedName>
        <fullName evidence="8">Transport permease protein</fullName>
    </recommendedName>
</protein>
<name>A0ABU3EIS1_9RHOB</name>
<keyword evidence="6 8" id="KW-1133">Transmembrane helix</keyword>
<feature type="transmembrane region" description="Helical" evidence="8">
    <location>
        <begin position="177"/>
        <end position="199"/>
    </location>
</feature>
<evidence type="ECO:0000256" key="1">
    <source>
        <dbReference type="ARBA" id="ARBA00004651"/>
    </source>
</evidence>
<dbReference type="RefSeq" id="WP_311761231.1">
    <property type="nucleotide sequence ID" value="NZ_JAVRQI010000018.1"/>
</dbReference>
<dbReference type="PANTHER" id="PTHR30294:SF44">
    <property type="entry name" value="MULTIDRUG ABC TRANSPORTER PERMEASE YBHR-RELATED"/>
    <property type="match status" value="1"/>
</dbReference>
<keyword evidence="7 8" id="KW-0472">Membrane</keyword>
<evidence type="ECO:0000256" key="6">
    <source>
        <dbReference type="ARBA" id="ARBA00022989"/>
    </source>
</evidence>
<evidence type="ECO:0000256" key="2">
    <source>
        <dbReference type="ARBA" id="ARBA00007783"/>
    </source>
</evidence>
<evidence type="ECO:0000256" key="4">
    <source>
        <dbReference type="ARBA" id="ARBA00022475"/>
    </source>
</evidence>
<feature type="transmembrane region" description="Helical" evidence="8">
    <location>
        <begin position="225"/>
        <end position="249"/>
    </location>
</feature>
<evidence type="ECO:0000256" key="3">
    <source>
        <dbReference type="ARBA" id="ARBA00022448"/>
    </source>
</evidence>
<comment type="subcellular location">
    <subcellularLocation>
        <location evidence="8">Cell inner membrane</location>
        <topology evidence="8">Multi-pass membrane protein</topology>
    </subcellularLocation>
    <subcellularLocation>
        <location evidence="1">Cell membrane</location>
        <topology evidence="1">Multi-pass membrane protein</topology>
    </subcellularLocation>
</comment>
<reference evidence="11" key="1">
    <citation type="submission" date="2023-07" db="EMBL/GenBank/DDBJ databases">
        <title>Characterization of two Paracoccaceae strains isolated from Phycosphere and proposal of Xinfangfangia lacusdiani sp. nov.</title>
        <authorList>
            <person name="Deng Y."/>
            <person name="Zhang Y.Q."/>
        </authorList>
    </citation>
    <scope>NUCLEOTIDE SEQUENCE [LARGE SCALE GENOMIC DNA]</scope>
    <source>
        <strain evidence="11">CPCC 101403</strain>
    </source>
</reference>
<proteinExistence type="inferred from homology"/>
<dbReference type="InterPro" id="IPR013525">
    <property type="entry name" value="ABC2_TM"/>
</dbReference>
<dbReference type="PRINTS" id="PR00164">
    <property type="entry name" value="ABC2TRNSPORT"/>
</dbReference>
<dbReference type="PROSITE" id="PS51012">
    <property type="entry name" value="ABC_TM2"/>
    <property type="match status" value="1"/>
</dbReference>
<gene>
    <name evidence="10" type="ORF">RM190_19935</name>
</gene>
<accession>A0ABU3EIS1</accession>
<sequence>MQAVMLYIAQTLALIRKELLALLKDPSSRALLFAPALMQALLFGYGATYDLTHAPFAVLDLSRGAASTEITARIEGTGVFKRIATLESSAQIPEQIDSGKALLVVTFPRDFENRLSAGTESAMQVILDGRNSATSGAAAGQVAAIVAAYNQSLGGNSPVTITRRAWFNPNFESRWNLMPAMIASLSMLQTLMIAALSVAREREQGTFDQLLVTPLTPSQILIGKALPAIFVGLVQSTIIFLIILLWFRIPMAGSVWLLYVGLLVFTTAAVGIGLSISAVSLTMQQAMLYTFMLVMPLMLLSGLLTPVRNMPHVLQLATYVNPLRFGIDIVRRVYLEGATFADVAPSFLPLLAVATVTLPLAAWLFRHRLS</sequence>
<dbReference type="InterPro" id="IPR051449">
    <property type="entry name" value="ABC-2_transporter_component"/>
</dbReference>
<evidence type="ECO:0000259" key="9">
    <source>
        <dbReference type="PROSITE" id="PS51012"/>
    </source>
</evidence>
<comment type="similarity">
    <text evidence="2 8">Belongs to the ABC-2 integral membrane protein family.</text>
</comment>
<dbReference type="Proteomes" id="UP001251085">
    <property type="component" value="Unassembled WGS sequence"/>
</dbReference>
<comment type="caution">
    <text evidence="10">The sequence shown here is derived from an EMBL/GenBank/DDBJ whole genome shotgun (WGS) entry which is preliminary data.</text>
</comment>
<evidence type="ECO:0000256" key="7">
    <source>
        <dbReference type="ARBA" id="ARBA00023136"/>
    </source>
</evidence>
<dbReference type="PANTHER" id="PTHR30294">
    <property type="entry name" value="MEMBRANE COMPONENT OF ABC TRANSPORTER YHHJ-RELATED"/>
    <property type="match status" value="1"/>
</dbReference>
<organism evidence="10 11">
    <name type="scientific">Paracoccus broussonetiae</name>
    <dbReference type="NCBI Taxonomy" id="3075834"/>
    <lineage>
        <taxon>Bacteria</taxon>
        <taxon>Pseudomonadati</taxon>
        <taxon>Pseudomonadota</taxon>
        <taxon>Alphaproteobacteria</taxon>
        <taxon>Rhodobacterales</taxon>
        <taxon>Paracoccaceae</taxon>
        <taxon>Paracoccus</taxon>
    </lineage>
</organism>
<evidence type="ECO:0000256" key="5">
    <source>
        <dbReference type="ARBA" id="ARBA00022692"/>
    </source>
</evidence>
<keyword evidence="11" id="KW-1185">Reference proteome</keyword>
<dbReference type="InterPro" id="IPR047817">
    <property type="entry name" value="ABC2_TM_bact-type"/>
</dbReference>
<keyword evidence="5 8" id="KW-0812">Transmembrane</keyword>
<dbReference type="Pfam" id="PF12698">
    <property type="entry name" value="ABC2_membrane_3"/>
    <property type="match status" value="1"/>
</dbReference>
<feature type="transmembrane region" description="Helical" evidence="8">
    <location>
        <begin position="255"/>
        <end position="279"/>
    </location>
</feature>
<keyword evidence="4 8" id="KW-1003">Cell membrane</keyword>
<evidence type="ECO:0000313" key="10">
    <source>
        <dbReference type="EMBL" id="MDT1064143.1"/>
    </source>
</evidence>
<dbReference type="InterPro" id="IPR000412">
    <property type="entry name" value="ABC_2_transport"/>
</dbReference>
<evidence type="ECO:0000313" key="11">
    <source>
        <dbReference type="Proteomes" id="UP001251085"/>
    </source>
</evidence>
<feature type="transmembrane region" description="Helical" evidence="8">
    <location>
        <begin position="286"/>
        <end position="304"/>
    </location>
</feature>
<dbReference type="EMBL" id="JAVRQI010000018">
    <property type="protein sequence ID" value="MDT1064143.1"/>
    <property type="molecule type" value="Genomic_DNA"/>
</dbReference>
<keyword evidence="3 8" id="KW-0813">Transport</keyword>
<feature type="transmembrane region" description="Helical" evidence="8">
    <location>
        <begin position="347"/>
        <end position="365"/>
    </location>
</feature>